<feature type="transmembrane region" description="Helical" evidence="1">
    <location>
        <begin position="81"/>
        <end position="99"/>
    </location>
</feature>
<reference evidence="2 3" key="1">
    <citation type="journal article" date="2013" name="Genome Biol. Evol.">
        <title>Genomic Diversity of "Deep Ecotype" Alteromonas macleodii Isolates: Evidence for Pan-Mediterranean Clonal Frames.</title>
        <authorList>
            <person name="Lopez-Perez M."/>
            <person name="Gonzaga A."/>
            <person name="Rodriguez-Valera F."/>
        </authorList>
    </citation>
    <scope>NUCLEOTIDE SEQUENCE [LARGE SCALE GENOMIC DNA]</scope>
    <source>
        <strain evidence="3">'English Channel 615'</strain>
        <plasmid evidence="3">Plasmid</plasmid>
    </source>
</reference>
<keyword evidence="1" id="KW-0812">Transmembrane</keyword>
<dbReference type="KEGG" id="amh:I633_22451"/>
<accession>S5AJ22</accession>
<protein>
    <submittedName>
        <fullName evidence="2">Uncharacterized protein</fullName>
    </submittedName>
</protein>
<dbReference type="Proteomes" id="UP000014909">
    <property type="component" value="Plasmid unnamed"/>
</dbReference>
<dbReference type="BioCyc" id="AMAC1300253:G12YX-3557-MONOMER"/>
<keyword evidence="1" id="KW-0472">Membrane</keyword>
<keyword evidence="2" id="KW-0614">Plasmid</keyword>
<keyword evidence="1" id="KW-1133">Transmembrane helix</keyword>
<dbReference type="HOGENOM" id="CLU_1559735_0_0_6"/>
<dbReference type="PATRIC" id="fig|1300253.3.peg.4679"/>
<dbReference type="EMBL" id="CP004847">
    <property type="protein sequence ID" value="AGP79910.1"/>
    <property type="molecule type" value="Genomic_DNA"/>
</dbReference>
<gene>
    <name evidence="2" type="ORF">I633_22451</name>
</gene>
<name>S5AJ22_9ALTE</name>
<proteinExistence type="predicted"/>
<evidence type="ECO:0000313" key="2">
    <source>
        <dbReference type="EMBL" id="AGP79910.1"/>
    </source>
</evidence>
<feature type="transmembrane region" description="Helical" evidence="1">
    <location>
        <begin position="42"/>
        <end position="61"/>
    </location>
</feature>
<evidence type="ECO:0000256" key="1">
    <source>
        <dbReference type="SAM" id="Phobius"/>
    </source>
</evidence>
<sequence>MTVKRNSVTELKSFKDVSLPYISDERLNRIHRENSMSMYKGLLLLLAILSVEHFFLYSLYGVAEFILSIFYEDIDIGLRDIRAMEGILWMLIIAGFIQYKKASLTVKWKADDITVPILFPRTLNEKEKLKLMDIVHRHDCTVPYYKTVVESGRPLNSVDLKYINLKAKSCE</sequence>
<geneLocation type="plasmid" evidence="2">
    <name>unnamed</name>
</geneLocation>
<organism evidence="2 3">
    <name type="scientific">Alteromonas mediterranea 615</name>
    <dbReference type="NCBI Taxonomy" id="1300253"/>
    <lineage>
        <taxon>Bacteria</taxon>
        <taxon>Pseudomonadati</taxon>
        <taxon>Pseudomonadota</taxon>
        <taxon>Gammaproteobacteria</taxon>
        <taxon>Alteromonadales</taxon>
        <taxon>Alteromonadaceae</taxon>
        <taxon>Alteromonas/Salinimonas group</taxon>
        <taxon>Alteromonas</taxon>
    </lineage>
</organism>
<dbReference type="AlphaFoldDB" id="S5AJ22"/>
<evidence type="ECO:0000313" key="3">
    <source>
        <dbReference type="Proteomes" id="UP000014909"/>
    </source>
</evidence>